<accession>A0A3S1AXI5</accession>
<keyword evidence="2" id="KW-1185">Reference proteome</keyword>
<name>A0A3S1AXI5_ELYCH</name>
<sequence length="101" mass="11536">MILREAKLIGKIQSYIGEADYELFVYCTRDKMYNKSKLEKTSSMLNEALLLCQTATTNNPYVLMCARTSNFIVNTRIIIIVFRQGDGISVCVIEGRMKTKI</sequence>
<dbReference type="AlphaFoldDB" id="A0A3S1AXI5"/>
<evidence type="ECO:0000313" key="2">
    <source>
        <dbReference type="Proteomes" id="UP000271974"/>
    </source>
</evidence>
<comment type="caution">
    <text evidence="1">The sequence shown here is derived from an EMBL/GenBank/DDBJ whole genome shotgun (WGS) entry which is preliminary data.</text>
</comment>
<dbReference type="EMBL" id="RQTK01000797">
    <property type="protein sequence ID" value="RUS74805.1"/>
    <property type="molecule type" value="Genomic_DNA"/>
</dbReference>
<protein>
    <submittedName>
        <fullName evidence="1">Uncharacterized protein</fullName>
    </submittedName>
</protein>
<organism evidence="1 2">
    <name type="scientific">Elysia chlorotica</name>
    <name type="common">Eastern emerald elysia</name>
    <name type="synonym">Sea slug</name>
    <dbReference type="NCBI Taxonomy" id="188477"/>
    <lineage>
        <taxon>Eukaryota</taxon>
        <taxon>Metazoa</taxon>
        <taxon>Spiralia</taxon>
        <taxon>Lophotrochozoa</taxon>
        <taxon>Mollusca</taxon>
        <taxon>Gastropoda</taxon>
        <taxon>Heterobranchia</taxon>
        <taxon>Euthyneura</taxon>
        <taxon>Panpulmonata</taxon>
        <taxon>Sacoglossa</taxon>
        <taxon>Placobranchoidea</taxon>
        <taxon>Plakobranchidae</taxon>
        <taxon>Elysia</taxon>
    </lineage>
</organism>
<reference evidence="1 2" key="1">
    <citation type="submission" date="2019-01" db="EMBL/GenBank/DDBJ databases">
        <title>A draft genome assembly of the solar-powered sea slug Elysia chlorotica.</title>
        <authorList>
            <person name="Cai H."/>
            <person name="Li Q."/>
            <person name="Fang X."/>
            <person name="Li J."/>
            <person name="Curtis N.E."/>
            <person name="Altenburger A."/>
            <person name="Shibata T."/>
            <person name="Feng M."/>
            <person name="Maeda T."/>
            <person name="Schwartz J.A."/>
            <person name="Shigenobu S."/>
            <person name="Lundholm N."/>
            <person name="Nishiyama T."/>
            <person name="Yang H."/>
            <person name="Hasebe M."/>
            <person name="Li S."/>
            <person name="Pierce S.K."/>
            <person name="Wang J."/>
        </authorList>
    </citation>
    <scope>NUCLEOTIDE SEQUENCE [LARGE SCALE GENOMIC DNA]</scope>
    <source>
        <strain evidence="1">EC2010</strain>
        <tissue evidence="1">Whole organism of an adult</tissue>
    </source>
</reference>
<evidence type="ECO:0000313" key="1">
    <source>
        <dbReference type="EMBL" id="RUS74805.1"/>
    </source>
</evidence>
<dbReference type="Proteomes" id="UP000271974">
    <property type="component" value="Unassembled WGS sequence"/>
</dbReference>
<proteinExistence type="predicted"/>
<gene>
    <name evidence="1" type="ORF">EGW08_017434</name>
</gene>